<feature type="region of interest" description="Disordered" evidence="1">
    <location>
        <begin position="54"/>
        <end position="76"/>
    </location>
</feature>
<dbReference type="EMBL" id="OBEJ01000001">
    <property type="protein sequence ID" value="SNZ06739.1"/>
    <property type="molecule type" value="Genomic_DNA"/>
</dbReference>
<dbReference type="Proteomes" id="UP000219453">
    <property type="component" value="Unassembled WGS sequence"/>
</dbReference>
<dbReference type="AlphaFoldDB" id="A0A285NBE3"/>
<dbReference type="Pfam" id="PF12974">
    <property type="entry name" value="Phosphonate-bd"/>
    <property type="match status" value="1"/>
</dbReference>
<evidence type="ECO:0000256" key="1">
    <source>
        <dbReference type="SAM" id="MobiDB-lite"/>
    </source>
</evidence>
<protein>
    <submittedName>
        <fullName evidence="2">ABC transporter, phosphonate, substrate-binding protein</fullName>
    </submittedName>
</protein>
<evidence type="ECO:0000313" key="3">
    <source>
        <dbReference type="Proteomes" id="UP000219453"/>
    </source>
</evidence>
<sequence length="297" mass="29850">MPREDADTTGDADFGGASRRTLLRSLGAVSVVGAVAAGRWIGPWDRPFTLARPPASTLSSADGAGPADDSANDQPFDADDALATERVPTPTTALRRLVAGSVAAAELDPLTALLAEKAGLGTVVLQASGGIPAGEDPWTVESVLAAGGDGIDSAAALGGETVVLGAPLRAVDSLYPMAAIEEATAEPPTLRWIERGSATGAATVAGAPEATPVVGTAARNAERAGLSIVASAGKLPRPVIVAGNPLPAAERERFVAAAFDAADDRQGWFGTVRRRDAAALDAVAERAADAGIHLDAL</sequence>
<name>A0A285NBE3_NATPI</name>
<evidence type="ECO:0000313" key="2">
    <source>
        <dbReference type="EMBL" id="SNZ06739.1"/>
    </source>
</evidence>
<gene>
    <name evidence="2" type="ORF">SAMN06269185_1271</name>
</gene>
<accession>A0A285NBE3</accession>
<reference evidence="2 3" key="1">
    <citation type="submission" date="2017-09" db="EMBL/GenBank/DDBJ databases">
        <authorList>
            <person name="Ehlers B."/>
            <person name="Leendertz F.H."/>
        </authorList>
    </citation>
    <scope>NUCLEOTIDE SEQUENCE [LARGE SCALE GENOMIC DNA]</scope>
    <source>
        <strain evidence="2 3">DSM 27208</strain>
    </source>
</reference>
<organism evidence="2 3">
    <name type="scientific">Natronoarchaeum philippinense</name>
    <dbReference type="NCBI Taxonomy" id="558529"/>
    <lineage>
        <taxon>Archaea</taxon>
        <taxon>Methanobacteriati</taxon>
        <taxon>Methanobacteriota</taxon>
        <taxon>Stenosarchaea group</taxon>
        <taxon>Halobacteria</taxon>
        <taxon>Halobacteriales</taxon>
        <taxon>Natronoarchaeaceae</taxon>
    </lineage>
</organism>
<dbReference type="PROSITE" id="PS51318">
    <property type="entry name" value="TAT"/>
    <property type="match status" value="1"/>
</dbReference>
<feature type="compositionally biased region" description="Low complexity" evidence="1">
    <location>
        <begin position="59"/>
        <end position="73"/>
    </location>
</feature>
<dbReference type="RefSeq" id="WP_097008195.1">
    <property type="nucleotide sequence ID" value="NZ_OBEJ01000001.1"/>
</dbReference>
<proteinExistence type="predicted"/>
<dbReference type="InterPro" id="IPR006311">
    <property type="entry name" value="TAT_signal"/>
</dbReference>
<keyword evidence="3" id="KW-1185">Reference proteome</keyword>